<dbReference type="eggNOG" id="COG1333">
    <property type="taxonomic scope" value="Bacteria"/>
</dbReference>
<dbReference type="GO" id="GO:0017004">
    <property type="term" value="P:cytochrome complex assembly"/>
    <property type="evidence" value="ECO:0007669"/>
    <property type="project" value="UniProtKB-KW"/>
</dbReference>
<sequence length="603" mass="64227">MTDLSESRTDRVAPDVAAVRDHVQLTRDGVTVAENADGVAAAETADGAAAAETDDGAAAAETDEFGTRQRARRPAVASLLAVLRWVWYSLTSMRTALILLFLLALAAIPGSILPQRGGANPAAVAAFFSRHPTLAPILDHLGAFNVYGSAWFAAVYLLLFISLAGCVVPRAFRHAAMLRTPPPPTPRNLHRLPAYCRWETTLPARDAVRAARQVLARRHFRLRVDDQTLAVSAERGQLRETGNLVFHIALLVVLLGIAVTSGFGFTGTVILKEHDTFADTQIAYDSFSAGRMVNVGALPPFTFTLDAFRASFVQSGPTRGAAADYRATVTWQPRPGAPMRTSEISVNHPLTVDGVNVYLTGHGYAPHFRIRDGSGRVFDETVPFLPRDGVFTSQGVVKLPDAKPQQLGISGFFLPTAAADPVTGQPISIFPAPDNPVVVLGVFGGNLGLDSGIPQSVYTLDTTKMHLLGKGILRPGQTLTLPDGQGSVTFVGFSDFAAFQLTRDPGKPIVLVAISVAIAGLLVSLGIRRWRVWVRAAENEAGRTVVEVGGLPRTDASGGFTEAFARLAEELRRRTDAADAAADGESDGVMRIGAGSRRDDGVS</sequence>
<dbReference type="FunCoup" id="A0LRG7">
    <property type="interactions" value="1"/>
</dbReference>
<keyword evidence="2 7" id="KW-0812">Transmembrane</keyword>
<dbReference type="PANTHER" id="PTHR31566:SF0">
    <property type="entry name" value="CYTOCHROME C BIOGENESIS PROTEIN CCS1, CHLOROPLASTIC"/>
    <property type="match status" value="1"/>
</dbReference>
<dbReference type="OrthoDB" id="3949537at2"/>
<dbReference type="GO" id="GO:0016020">
    <property type="term" value="C:membrane"/>
    <property type="evidence" value="ECO:0007669"/>
    <property type="project" value="UniProtKB-SubCell"/>
</dbReference>
<feature type="region of interest" description="Disordered" evidence="6">
    <location>
        <begin position="577"/>
        <end position="603"/>
    </location>
</feature>
<evidence type="ECO:0000256" key="6">
    <source>
        <dbReference type="SAM" id="MobiDB-lite"/>
    </source>
</evidence>
<dbReference type="PANTHER" id="PTHR31566">
    <property type="entry name" value="CYTOCHROME C BIOGENESIS PROTEIN CCS1, CHLOROPLASTIC"/>
    <property type="match status" value="1"/>
</dbReference>
<accession>A0LRG7</accession>
<feature type="transmembrane region" description="Helical" evidence="7">
    <location>
        <begin position="85"/>
        <end position="108"/>
    </location>
</feature>
<name>A0LRG7_ACIC1</name>
<dbReference type="STRING" id="351607.Acel_0253"/>
<protein>
    <submittedName>
        <fullName evidence="9">ResB family protein</fullName>
    </submittedName>
</protein>
<feature type="compositionally biased region" description="Low complexity" evidence="6">
    <location>
        <begin position="44"/>
        <end position="60"/>
    </location>
</feature>
<evidence type="ECO:0000256" key="1">
    <source>
        <dbReference type="ARBA" id="ARBA00004141"/>
    </source>
</evidence>
<dbReference type="AlphaFoldDB" id="A0LRG7"/>
<keyword evidence="5 7" id="KW-0472">Membrane</keyword>
<keyword evidence="10" id="KW-1185">Reference proteome</keyword>
<keyword evidence="3" id="KW-0201">Cytochrome c-type biogenesis</keyword>
<dbReference type="InterPro" id="IPR023494">
    <property type="entry name" value="Cyt_c_bgen_Ccs1/CcsB/ResB"/>
</dbReference>
<dbReference type="EMBL" id="CP000481">
    <property type="protein sequence ID" value="ABK52027.1"/>
    <property type="molecule type" value="Genomic_DNA"/>
</dbReference>
<evidence type="ECO:0000256" key="4">
    <source>
        <dbReference type="ARBA" id="ARBA00022989"/>
    </source>
</evidence>
<evidence type="ECO:0000256" key="3">
    <source>
        <dbReference type="ARBA" id="ARBA00022748"/>
    </source>
</evidence>
<comment type="subcellular location">
    <subcellularLocation>
        <location evidence="1">Membrane</location>
        <topology evidence="1">Multi-pass membrane protein</topology>
    </subcellularLocation>
</comment>
<gene>
    <name evidence="9" type="ordered locus">Acel_0253</name>
</gene>
<organism evidence="9 10">
    <name type="scientific">Acidothermus cellulolyticus (strain ATCC 43068 / DSM 8971 / 11B)</name>
    <dbReference type="NCBI Taxonomy" id="351607"/>
    <lineage>
        <taxon>Bacteria</taxon>
        <taxon>Bacillati</taxon>
        <taxon>Actinomycetota</taxon>
        <taxon>Actinomycetes</taxon>
        <taxon>Acidothermales</taxon>
        <taxon>Acidothermaceae</taxon>
        <taxon>Acidothermus</taxon>
    </lineage>
</organism>
<reference evidence="9 10" key="1">
    <citation type="journal article" date="2009" name="Genome Res.">
        <title>Complete genome of the cellulolytic thermophile Acidothermus cellulolyticus 11B provides insights into its ecophysiological and evolutionary adaptations.</title>
        <authorList>
            <person name="Barabote R.D."/>
            <person name="Xie G."/>
            <person name="Leu D.H."/>
            <person name="Normand P."/>
            <person name="Necsulea A."/>
            <person name="Daubin V."/>
            <person name="Medigue C."/>
            <person name="Adney W.S."/>
            <person name="Xu X.C."/>
            <person name="Lapidus A."/>
            <person name="Parales R.E."/>
            <person name="Detter C."/>
            <person name="Pujic P."/>
            <person name="Bruce D."/>
            <person name="Lavire C."/>
            <person name="Challacombe J.F."/>
            <person name="Brettin T.S."/>
            <person name="Berry A.M."/>
        </authorList>
    </citation>
    <scope>NUCLEOTIDE SEQUENCE [LARGE SCALE GENOMIC DNA]</scope>
    <source>
        <strain evidence="10">ATCC 43068 / DSM 8971 / 11B</strain>
    </source>
</reference>
<keyword evidence="4 7" id="KW-1133">Transmembrane helix</keyword>
<evidence type="ECO:0000313" key="10">
    <source>
        <dbReference type="Proteomes" id="UP000008221"/>
    </source>
</evidence>
<evidence type="ECO:0000259" key="8">
    <source>
        <dbReference type="Pfam" id="PF05140"/>
    </source>
</evidence>
<feature type="transmembrane region" description="Helical" evidence="7">
    <location>
        <begin position="244"/>
        <end position="265"/>
    </location>
</feature>
<evidence type="ECO:0000256" key="5">
    <source>
        <dbReference type="ARBA" id="ARBA00023136"/>
    </source>
</evidence>
<dbReference type="InParanoid" id="A0LRG7"/>
<feature type="transmembrane region" description="Helical" evidence="7">
    <location>
        <begin position="509"/>
        <end position="527"/>
    </location>
</feature>
<dbReference type="Pfam" id="PF05140">
    <property type="entry name" value="ResB"/>
    <property type="match status" value="1"/>
</dbReference>
<dbReference type="HOGENOM" id="CLU_023092_0_0_11"/>
<feature type="transmembrane region" description="Helical" evidence="7">
    <location>
        <begin position="150"/>
        <end position="172"/>
    </location>
</feature>
<dbReference type="Proteomes" id="UP000008221">
    <property type="component" value="Chromosome"/>
</dbReference>
<proteinExistence type="predicted"/>
<dbReference type="InterPro" id="IPR007816">
    <property type="entry name" value="ResB-like_domain"/>
</dbReference>
<feature type="domain" description="ResB-like" evidence="8">
    <location>
        <begin position="93"/>
        <end position="558"/>
    </location>
</feature>
<feature type="region of interest" description="Disordered" evidence="6">
    <location>
        <begin position="44"/>
        <end position="64"/>
    </location>
</feature>
<dbReference type="RefSeq" id="WP_011719090.1">
    <property type="nucleotide sequence ID" value="NC_008578.1"/>
</dbReference>
<evidence type="ECO:0000313" key="9">
    <source>
        <dbReference type="EMBL" id="ABK52027.1"/>
    </source>
</evidence>
<evidence type="ECO:0000256" key="2">
    <source>
        <dbReference type="ARBA" id="ARBA00022692"/>
    </source>
</evidence>
<evidence type="ECO:0000256" key="7">
    <source>
        <dbReference type="SAM" id="Phobius"/>
    </source>
</evidence>
<dbReference type="KEGG" id="ace:Acel_0253"/>